<keyword evidence="2" id="KW-1185">Reference proteome</keyword>
<reference evidence="1" key="1">
    <citation type="submission" date="2023-04" db="EMBL/GenBank/DDBJ databases">
        <title>A chromosome-level genome assembly of the parasitoid wasp Eretmocerus hayati.</title>
        <authorList>
            <person name="Zhong Y."/>
            <person name="Liu S."/>
            <person name="Liu Y."/>
        </authorList>
    </citation>
    <scope>NUCLEOTIDE SEQUENCE</scope>
    <source>
        <strain evidence="1">ZJU_SS_LIU_2023</strain>
    </source>
</reference>
<dbReference type="Proteomes" id="UP001239111">
    <property type="component" value="Chromosome 2"/>
</dbReference>
<dbReference type="EMBL" id="CM056742">
    <property type="protein sequence ID" value="KAJ8680392.1"/>
    <property type="molecule type" value="Genomic_DNA"/>
</dbReference>
<comment type="caution">
    <text evidence="1">The sequence shown here is derived from an EMBL/GenBank/DDBJ whole genome shotgun (WGS) entry which is preliminary data.</text>
</comment>
<evidence type="ECO:0000313" key="2">
    <source>
        <dbReference type="Proteomes" id="UP001239111"/>
    </source>
</evidence>
<evidence type="ECO:0000313" key="1">
    <source>
        <dbReference type="EMBL" id="KAJ8680392.1"/>
    </source>
</evidence>
<protein>
    <submittedName>
        <fullName evidence="1">Uncharacterized protein</fullName>
    </submittedName>
</protein>
<gene>
    <name evidence="1" type="ORF">QAD02_016179</name>
</gene>
<feature type="non-terminal residue" evidence="1">
    <location>
        <position position="1"/>
    </location>
</feature>
<accession>A0ACC2PAR6</accession>
<sequence length="347" mass="39242">FLNPIMNWDQGFNQIMSNLLVCAMTASFTGPHIVLYLVSKQFPPLLETLATVSRRITDPTEQKIMSDYADSGRRMTETLITLSLVFTLPTFAFPFISMVIDMISPLEDGSRRIFIMVPMEFIFFKLEDHYISSSWLISCAGMSNFMSGALICCIYILTMRQTSGLFSVTCSRLNNILVGDRSSQEMTQADYGKCRKNLQDVVSLHAEAIRVTDQLEDTFNLIVLSFQIPAVIMLSLSYYYIAKVRGVPLCRHYIEVVLIAGFNAFLLCYNALGQEIIDISTEVYYSACSCEWIALPIRERKYMLLIVQRALNPVQLTAGKVSILSYETFAKVTKASLSYFTILKSLT</sequence>
<organism evidence="1 2">
    <name type="scientific">Eretmocerus hayati</name>
    <dbReference type="NCBI Taxonomy" id="131215"/>
    <lineage>
        <taxon>Eukaryota</taxon>
        <taxon>Metazoa</taxon>
        <taxon>Ecdysozoa</taxon>
        <taxon>Arthropoda</taxon>
        <taxon>Hexapoda</taxon>
        <taxon>Insecta</taxon>
        <taxon>Pterygota</taxon>
        <taxon>Neoptera</taxon>
        <taxon>Endopterygota</taxon>
        <taxon>Hymenoptera</taxon>
        <taxon>Apocrita</taxon>
        <taxon>Proctotrupomorpha</taxon>
        <taxon>Chalcidoidea</taxon>
        <taxon>Aphelinidae</taxon>
        <taxon>Aphelininae</taxon>
        <taxon>Eretmocerus</taxon>
    </lineage>
</organism>
<proteinExistence type="predicted"/>
<name>A0ACC2PAR6_9HYME</name>